<evidence type="ECO:0000313" key="14">
    <source>
        <dbReference type="Proteomes" id="UP000029738"/>
    </source>
</evidence>
<feature type="domain" description="Histidine kinase" evidence="12">
    <location>
        <begin position="70"/>
        <end position="286"/>
    </location>
</feature>
<dbReference type="Pfam" id="PF00512">
    <property type="entry name" value="HisKA"/>
    <property type="match status" value="1"/>
</dbReference>
<keyword evidence="7" id="KW-0547">Nucleotide-binding</keyword>
<keyword evidence="8 13" id="KW-0418">Kinase</keyword>
<evidence type="ECO:0000256" key="4">
    <source>
        <dbReference type="ARBA" id="ARBA00022475"/>
    </source>
</evidence>
<dbReference type="InterPro" id="IPR004358">
    <property type="entry name" value="Sig_transdc_His_kin-like_C"/>
</dbReference>
<keyword evidence="11" id="KW-0472">Membrane</keyword>
<evidence type="ECO:0000256" key="11">
    <source>
        <dbReference type="ARBA" id="ARBA00023136"/>
    </source>
</evidence>
<name>A0A8S9T0R1_9CYAN</name>
<dbReference type="InterPro" id="IPR003661">
    <property type="entry name" value="HisK_dim/P_dom"/>
</dbReference>
<dbReference type="GO" id="GO:0005886">
    <property type="term" value="C:plasma membrane"/>
    <property type="evidence" value="ECO:0007669"/>
    <property type="project" value="UniProtKB-SubCell"/>
</dbReference>
<dbReference type="SMART" id="SM00388">
    <property type="entry name" value="HisKA"/>
    <property type="match status" value="1"/>
</dbReference>
<dbReference type="SMART" id="SM00387">
    <property type="entry name" value="HATPase_c"/>
    <property type="match status" value="1"/>
</dbReference>
<evidence type="ECO:0000256" key="8">
    <source>
        <dbReference type="ARBA" id="ARBA00022777"/>
    </source>
</evidence>
<organism evidence="13 14">
    <name type="scientific">Tolypothrix bouteillei VB521301</name>
    <dbReference type="NCBI Taxonomy" id="1479485"/>
    <lineage>
        <taxon>Bacteria</taxon>
        <taxon>Bacillati</taxon>
        <taxon>Cyanobacteriota</taxon>
        <taxon>Cyanophyceae</taxon>
        <taxon>Nostocales</taxon>
        <taxon>Tolypothrichaceae</taxon>
        <taxon>Tolypothrix</taxon>
    </lineage>
</organism>
<dbReference type="GO" id="GO:0000155">
    <property type="term" value="F:phosphorelay sensor kinase activity"/>
    <property type="evidence" value="ECO:0007669"/>
    <property type="project" value="InterPro"/>
</dbReference>
<evidence type="ECO:0000256" key="3">
    <source>
        <dbReference type="ARBA" id="ARBA00012438"/>
    </source>
</evidence>
<evidence type="ECO:0000256" key="10">
    <source>
        <dbReference type="ARBA" id="ARBA00023012"/>
    </source>
</evidence>
<dbReference type="PRINTS" id="PR00344">
    <property type="entry name" value="BCTRLSENSOR"/>
</dbReference>
<dbReference type="InterPro" id="IPR036097">
    <property type="entry name" value="HisK_dim/P_sf"/>
</dbReference>
<keyword evidence="14" id="KW-1185">Reference proteome</keyword>
<keyword evidence="4" id="KW-1003">Cell membrane</keyword>
<dbReference type="InterPro" id="IPR050736">
    <property type="entry name" value="Sensor_HK_Regulatory"/>
</dbReference>
<comment type="caution">
    <text evidence="13">The sequence shown here is derived from an EMBL/GenBank/DDBJ whole genome shotgun (WGS) entry which is preliminary data.</text>
</comment>
<evidence type="ECO:0000256" key="6">
    <source>
        <dbReference type="ARBA" id="ARBA00022679"/>
    </source>
</evidence>
<keyword evidence="10" id="KW-0902">Two-component regulatory system</keyword>
<dbReference type="GO" id="GO:0005524">
    <property type="term" value="F:ATP binding"/>
    <property type="evidence" value="ECO:0007669"/>
    <property type="project" value="UniProtKB-KW"/>
</dbReference>
<dbReference type="SUPFAM" id="SSF55874">
    <property type="entry name" value="ATPase domain of HSP90 chaperone/DNA topoisomerase II/histidine kinase"/>
    <property type="match status" value="1"/>
</dbReference>
<dbReference type="InterPro" id="IPR005467">
    <property type="entry name" value="His_kinase_dom"/>
</dbReference>
<sequence>MFVRDINKCQQPFLTLQRAQEAPEQKVRKLLAKLSYMNEQLCHEKALRLRAEAELEKSLALTKKEPLVSMICHEFRSSLNVISFSTSLLKRHHHNWSEEKTLQYFQRLQTTVEQLGQLMDELLTIERAEAGKLEFEPTSVNLISFCHDILTQMNLSENSQNAINFVIQGDSKAVCIDKKLLQPVLTNLLSNAIKYSPNGSTVDMILSYLDEEVIFTIKDRGIGIPKADRQRLFEPFHRGGNVGDKPGTGLGLAIVKKFVDIHGGEIIIESEVGVGTTFTIALPCQMCH</sequence>
<reference evidence="13" key="2">
    <citation type="submission" date="2019-11" db="EMBL/GenBank/DDBJ databases">
        <title>Improved Assembly of Tolypothrix boutellei genome.</title>
        <authorList>
            <person name="Sarangi A.N."/>
            <person name="Mukherjee M."/>
            <person name="Ghosh S."/>
            <person name="Singh D."/>
            <person name="Das A."/>
            <person name="Kant S."/>
            <person name="Prusty A."/>
            <person name="Tripathy S."/>
        </authorList>
    </citation>
    <scope>NUCLEOTIDE SEQUENCE</scope>
    <source>
        <strain evidence="13">VB521301</strain>
    </source>
</reference>
<dbReference type="InterPro" id="IPR036890">
    <property type="entry name" value="HATPase_C_sf"/>
</dbReference>
<evidence type="ECO:0000313" key="13">
    <source>
        <dbReference type="EMBL" id="KAF3886211.1"/>
    </source>
</evidence>
<keyword evidence="6" id="KW-0808">Transferase</keyword>
<dbReference type="AlphaFoldDB" id="A0A8S9T0R1"/>
<dbReference type="CDD" id="cd00075">
    <property type="entry name" value="HATPase"/>
    <property type="match status" value="1"/>
</dbReference>
<keyword evidence="9" id="KW-0067">ATP-binding</keyword>
<comment type="catalytic activity">
    <reaction evidence="1">
        <text>ATP + protein L-histidine = ADP + protein N-phospho-L-histidine.</text>
        <dbReference type="EC" id="2.7.13.3"/>
    </reaction>
</comment>
<evidence type="ECO:0000256" key="1">
    <source>
        <dbReference type="ARBA" id="ARBA00000085"/>
    </source>
</evidence>
<evidence type="ECO:0000256" key="7">
    <source>
        <dbReference type="ARBA" id="ARBA00022741"/>
    </source>
</evidence>
<evidence type="ECO:0000256" key="2">
    <source>
        <dbReference type="ARBA" id="ARBA00004236"/>
    </source>
</evidence>
<dbReference type="Proteomes" id="UP000029738">
    <property type="component" value="Unassembled WGS sequence"/>
</dbReference>
<dbReference type="FunFam" id="3.30.565.10:FF:000023">
    <property type="entry name" value="PAS domain-containing sensor histidine kinase"/>
    <property type="match status" value="1"/>
</dbReference>
<evidence type="ECO:0000259" key="12">
    <source>
        <dbReference type="PROSITE" id="PS50109"/>
    </source>
</evidence>
<dbReference type="Gene3D" id="1.10.287.130">
    <property type="match status" value="1"/>
</dbReference>
<dbReference type="PROSITE" id="PS50109">
    <property type="entry name" value="HIS_KIN"/>
    <property type="match status" value="1"/>
</dbReference>
<gene>
    <name evidence="13" type="ORF">DA73_0400012550</name>
</gene>
<dbReference type="CDD" id="cd00082">
    <property type="entry name" value="HisKA"/>
    <property type="match status" value="1"/>
</dbReference>
<dbReference type="EMBL" id="JHEG04000001">
    <property type="protein sequence ID" value="KAF3886211.1"/>
    <property type="molecule type" value="Genomic_DNA"/>
</dbReference>
<dbReference type="InterPro" id="IPR003594">
    <property type="entry name" value="HATPase_dom"/>
</dbReference>
<evidence type="ECO:0000256" key="9">
    <source>
        <dbReference type="ARBA" id="ARBA00022840"/>
    </source>
</evidence>
<dbReference type="PANTHER" id="PTHR43711">
    <property type="entry name" value="TWO-COMPONENT HISTIDINE KINASE"/>
    <property type="match status" value="1"/>
</dbReference>
<dbReference type="Gene3D" id="3.30.565.10">
    <property type="entry name" value="Histidine kinase-like ATPase, C-terminal domain"/>
    <property type="match status" value="1"/>
</dbReference>
<keyword evidence="5" id="KW-0597">Phosphoprotein</keyword>
<dbReference type="EC" id="2.7.13.3" evidence="3"/>
<dbReference type="Pfam" id="PF02518">
    <property type="entry name" value="HATPase_c"/>
    <property type="match status" value="1"/>
</dbReference>
<dbReference type="PANTHER" id="PTHR43711:SF26">
    <property type="entry name" value="SENSOR HISTIDINE KINASE RCSC"/>
    <property type="match status" value="1"/>
</dbReference>
<evidence type="ECO:0000256" key="5">
    <source>
        <dbReference type="ARBA" id="ARBA00022553"/>
    </source>
</evidence>
<comment type="subcellular location">
    <subcellularLocation>
        <location evidence="2">Cell membrane</location>
    </subcellularLocation>
</comment>
<reference evidence="13" key="1">
    <citation type="journal article" date="2015" name="Genome Announc.">
        <title>Draft Genome Sequence of Tolypothrix boutellei Strain VB521301.</title>
        <authorList>
            <person name="Chandrababunaidu M.M."/>
            <person name="Singh D."/>
            <person name="Sen D."/>
            <person name="Bhan S."/>
            <person name="Das S."/>
            <person name="Gupta A."/>
            <person name="Adhikary S.P."/>
            <person name="Tripathy S."/>
        </authorList>
    </citation>
    <scope>NUCLEOTIDE SEQUENCE</scope>
    <source>
        <strain evidence="13">VB521301</strain>
    </source>
</reference>
<protein>
    <recommendedName>
        <fullName evidence="3">histidine kinase</fullName>
        <ecNumber evidence="3">2.7.13.3</ecNumber>
    </recommendedName>
</protein>
<dbReference type="SUPFAM" id="SSF47384">
    <property type="entry name" value="Homodimeric domain of signal transducing histidine kinase"/>
    <property type="match status" value="1"/>
</dbReference>
<dbReference type="RefSeq" id="WP_050045727.1">
    <property type="nucleotide sequence ID" value="NZ_JHEG04000001.1"/>
</dbReference>
<proteinExistence type="predicted"/>
<dbReference type="OrthoDB" id="509491at2"/>
<accession>A0A8S9T0R1</accession>